<sequence>MLISMKQTLSITLLLSSFAVSAYAQEGKNDPLVDADLPITLQALLENNNRGDMINIIQLGMLNQASILQDGELNHASVLQLGDNNQAHIAQYGVNNEIELLQAGEQNNASIIQTGNDNQAQLSQLGSASFSIEQIADGAAITITQY</sequence>
<dbReference type="Proteomes" id="UP001155546">
    <property type="component" value="Unassembled WGS sequence"/>
</dbReference>
<reference evidence="4" key="1">
    <citation type="journal article" date="2023" name="Int. J. Syst. Evol. Microbiol.">
        <title>&lt;i&gt;Shewanella septentrionalis&lt;/i&gt; sp. nov. and &lt;i&gt;Shewanella holmiensis&lt;/i&gt; sp. nov., isolated from Baltic Sea water and sediments.</title>
        <authorList>
            <person name="Martin-Rodriguez A.J."/>
            <person name="Thorell K."/>
            <person name="Joffre E."/>
            <person name="Jensie-Markopoulos S."/>
            <person name="Moore E.R.B."/>
            <person name="Sjoling A."/>
        </authorList>
    </citation>
    <scope>NUCLEOTIDE SEQUENCE</scope>
    <source>
        <strain evidence="4">SP1S2-7</strain>
    </source>
</reference>
<keyword evidence="2 3" id="KW-0732">Signal</keyword>
<evidence type="ECO:0000256" key="2">
    <source>
        <dbReference type="ARBA" id="ARBA00022729"/>
    </source>
</evidence>
<dbReference type="GO" id="GO:0007155">
    <property type="term" value="P:cell adhesion"/>
    <property type="evidence" value="ECO:0007669"/>
    <property type="project" value="InterPro"/>
</dbReference>
<keyword evidence="5" id="KW-1185">Reference proteome</keyword>
<dbReference type="Pfam" id="PF07012">
    <property type="entry name" value="Curlin_rpt"/>
    <property type="match status" value="2"/>
</dbReference>
<evidence type="ECO:0000256" key="3">
    <source>
        <dbReference type="SAM" id="SignalP"/>
    </source>
</evidence>
<comment type="similarity">
    <text evidence="1">Belongs to the CsgA/CsgB family.</text>
</comment>
<dbReference type="InterPro" id="IPR009742">
    <property type="entry name" value="Curlin_rpt"/>
</dbReference>
<feature type="chain" id="PRO_5040858494" evidence="3">
    <location>
        <begin position="25"/>
        <end position="146"/>
    </location>
</feature>
<evidence type="ECO:0000256" key="1">
    <source>
        <dbReference type="ARBA" id="ARBA00009766"/>
    </source>
</evidence>
<evidence type="ECO:0000313" key="4">
    <source>
        <dbReference type="EMBL" id="MCT7942114.1"/>
    </source>
</evidence>
<gene>
    <name evidence="4" type="ORF">NE535_09955</name>
</gene>
<comment type="caution">
    <text evidence="4">The sequence shown here is derived from an EMBL/GenBank/DDBJ whole genome shotgun (WGS) entry which is preliminary data.</text>
</comment>
<dbReference type="AlphaFoldDB" id="A0A9X2WME9"/>
<dbReference type="GO" id="GO:0009289">
    <property type="term" value="C:pilus"/>
    <property type="evidence" value="ECO:0007669"/>
    <property type="project" value="InterPro"/>
</dbReference>
<evidence type="ECO:0000313" key="5">
    <source>
        <dbReference type="Proteomes" id="UP001155546"/>
    </source>
</evidence>
<name>A0A9X2WME9_9GAMM</name>
<accession>A0A9X2WME9</accession>
<dbReference type="EMBL" id="JAMTCD010000010">
    <property type="protein sequence ID" value="MCT7942114.1"/>
    <property type="molecule type" value="Genomic_DNA"/>
</dbReference>
<organism evidence="4 5">
    <name type="scientific">Shewanella holmiensis</name>
    <dbReference type="NCBI Taxonomy" id="2952222"/>
    <lineage>
        <taxon>Bacteria</taxon>
        <taxon>Pseudomonadati</taxon>
        <taxon>Pseudomonadota</taxon>
        <taxon>Gammaproteobacteria</taxon>
        <taxon>Alteromonadales</taxon>
        <taxon>Shewanellaceae</taxon>
        <taxon>Shewanella</taxon>
    </lineage>
</organism>
<protein>
    <submittedName>
        <fullName evidence="4">Curlin</fullName>
    </submittedName>
</protein>
<dbReference type="RefSeq" id="WP_261298489.1">
    <property type="nucleotide sequence ID" value="NZ_JAMTCD010000010.1"/>
</dbReference>
<proteinExistence type="inferred from homology"/>
<feature type="signal peptide" evidence="3">
    <location>
        <begin position="1"/>
        <end position="24"/>
    </location>
</feature>